<dbReference type="Pfam" id="PF03929">
    <property type="entry name" value="PepSY_TM"/>
    <property type="match status" value="1"/>
</dbReference>
<proteinExistence type="predicted"/>
<dbReference type="PANTHER" id="PTHR34219:SF1">
    <property type="entry name" value="PEPSY DOMAIN-CONTAINING PROTEIN"/>
    <property type="match status" value="1"/>
</dbReference>
<name>A0A0J6Z8W7_MYCCU</name>
<evidence type="ECO:0000313" key="3">
    <source>
        <dbReference type="Proteomes" id="UP000036176"/>
    </source>
</evidence>
<dbReference type="PATRIC" id="fig|1800.3.peg.2100"/>
<protein>
    <recommendedName>
        <fullName evidence="4">PepSY-associated TM helix</fullName>
    </recommendedName>
</protein>
<gene>
    <name evidence="2" type="ORF">MCHUDSM44219_02095</name>
</gene>
<dbReference type="InterPro" id="IPR005625">
    <property type="entry name" value="PepSY-ass_TM"/>
</dbReference>
<keyword evidence="3" id="KW-1185">Reference proteome</keyword>
<dbReference type="PANTHER" id="PTHR34219">
    <property type="entry name" value="IRON-REGULATED INNER MEMBRANE PROTEIN-RELATED"/>
    <property type="match status" value="1"/>
</dbReference>
<organism evidence="2 3">
    <name type="scientific">Mycolicibacterium chubuense</name>
    <name type="common">Mycobacterium chubuense</name>
    <dbReference type="NCBI Taxonomy" id="1800"/>
    <lineage>
        <taxon>Bacteria</taxon>
        <taxon>Bacillati</taxon>
        <taxon>Actinomycetota</taxon>
        <taxon>Actinomycetes</taxon>
        <taxon>Mycobacteriales</taxon>
        <taxon>Mycobacteriaceae</taxon>
        <taxon>Mycolicibacterium</taxon>
    </lineage>
</organism>
<feature type="transmembrane region" description="Helical" evidence="1">
    <location>
        <begin position="151"/>
        <end position="175"/>
    </location>
</feature>
<keyword evidence="1" id="KW-0812">Transmembrane</keyword>
<dbReference type="Proteomes" id="UP000036176">
    <property type="component" value="Unassembled WGS sequence"/>
</dbReference>
<dbReference type="AlphaFoldDB" id="A0A0J6Z8W7"/>
<dbReference type="EMBL" id="JYNX01000032">
    <property type="protein sequence ID" value="KMO81041.1"/>
    <property type="molecule type" value="Genomic_DNA"/>
</dbReference>
<keyword evidence="1" id="KW-0472">Membrane</keyword>
<keyword evidence="1" id="KW-1133">Transmembrane helix</keyword>
<evidence type="ECO:0008006" key="4">
    <source>
        <dbReference type="Google" id="ProtNLM"/>
    </source>
</evidence>
<accession>A0A0J6Z8W7</accession>
<feature type="transmembrane region" description="Helical" evidence="1">
    <location>
        <begin position="205"/>
        <end position="224"/>
    </location>
</feature>
<feature type="transmembrane region" description="Helical" evidence="1">
    <location>
        <begin position="230"/>
        <end position="250"/>
    </location>
</feature>
<comment type="caution">
    <text evidence="2">The sequence shown here is derived from an EMBL/GenBank/DDBJ whole genome shotgun (WGS) entry which is preliminary data.</text>
</comment>
<reference evidence="2 3" key="1">
    <citation type="journal article" date="2015" name="Genome Biol. Evol.">
        <title>Characterization of Three Mycobacterium spp. with Potential Use in Bioremediation by Genome Sequencing and Comparative Genomics.</title>
        <authorList>
            <person name="Das S."/>
            <person name="Pettersson B.M."/>
            <person name="Behra P.R."/>
            <person name="Ramesh M."/>
            <person name="Dasgupta S."/>
            <person name="Bhattacharya A."/>
            <person name="Kirsebom L.A."/>
        </authorList>
    </citation>
    <scope>NUCLEOTIDE SEQUENCE [LARGE SCALE GENOMIC DNA]</scope>
    <source>
        <strain evidence="2 3">DSM 44219</strain>
    </source>
</reference>
<evidence type="ECO:0000313" key="2">
    <source>
        <dbReference type="EMBL" id="KMO81041.1"/>
    </source>
</evidence>
<evidence type="ECO:0000256" key="1">
    <source>
        <dbReference type="SAM" id="Phobius"/>
    </source>
</evidence>
<sequence length="257" mass="27442">MNWHGATGIWLLAGLLFLSATGITWSTYAGAHVTEIRSALNWQRPQLVTAPAQSHAGHHGVEGTVTDPAALDYEGVLDAAARRGVRMPVEITAPAEPGATVSVTEIDEPFRWTTNAAAVNPTDLTVTSAVDYWRDYSVIAKLADWGIRAHMGFLFGLLNQLVLLAVAVGLVTVIVRGYRMWWQRRPTRGSNWAVGRPPARGGIRALPPVAIAAVGVTAVAVGWFLPLLGWTLAIFVVVDVIVAAVAGRSVPEEGESP</sequence>